<evidence type="ECO:0000259" key="1">
    <source>
        <dbReference type="Pfam" id="PF00027"/>
    </source>
</evidence>
<dbReference type="Proteomes" id="UP000321204">
    <property type="component" value="Chromosome"/>
</dbReference>
<dbReference type="AlphaFoldDB" id="A0A5B8UFR8"/>
<dbReference type="EMBL" id="CP042433">
    <property type="protein sequence ID" value="QEC55511.1"/>
    <property type="molecule type" value="Genomic_DNA"/>
</dbReference>
<dbReference type="InterPro" id="IPR018490">
    <property type="entry name" value="cNMP-bd_dom_sf"/>
</dbReference>
<dbReference type="InterPro" id="IPR014710">
    <property type="entry name" value="RmlC-like_jellyroll"/>
</dbReference>
<dbReference type="InterPro" id="IPR000595">
    <property type="entry name" value="cNMP-bd_dom"/>
</dbReference>
<accession>A0A5B8UFR8</accession>
<dbReference type="OrthoDB" id="792939at2"/>
<dbReference type="KEGG" id="fgg:FSB75_06200"/>
<protein>
    <submittedName>
        <fullName evidence="2">Crp/Fnr family transcriptional regulator</fullName>
    </submittedName>
</protein>
<dbReference type="SUPFAM" id="SSF51206">
    <property type="entry name" value="cAMP-binding domain-like"/>
    <property type="match status" value="1"/>
</dbReference>
<gene>
    <name evidence="2" type="ORF">FSB75_06200</name>
</gene>
<dbReference type="CDD" id="cd00038">
    <property type="entry name" value="CAP_ED"/>
    <property type="match status" value="1"/>
</dbReference>
<reference evidence="2 3" key="1">
    <citation type="journal article" date="2015" name="Int. J. Syst. Evol. Microbiol.">
        <title>Flavisolibacter ginsenosidimutans sp. nov., with ginsenoside-converting activity isolated from soil used for cultivating ginseng.</title>
        <authorList>
            <person name="Zhao Y."/>
            <person name="Liu Q."/>
            <person name="Kang M.S."/>
            <person name="Jin F."/>
            <person name="Yu H."/>
            <person name="Im W.T."/>
        </authorList>
    </citation>
    <scope>NUCLEOTIDE SEQUENCE [LARGE SCALE GENOMIC DNA]</scope>
    <source>
        <strain evidence="2 3">Gsoil 636</strain>
    </source>
</reference>
<dbReference type="Pfam" id="PF00027">
    <property type="entry name" value="cNMP_binding"/>
    <property type="match status" value="1"/>
</dbReference>
<evidence type="ECO:0000313" key="2">
    <source>
        <dbReference type="EMBL" id="QEC55511.1"/>
    </source>
</evidence>
<dbReference type="Gene3D" id="2.60.120.10">
    <property type="entry name" value="Jelly Rolls"/>
    <property type="match status" value="1"/>
</dbReference>
<sequence length="204" mass="23951">MDSIAPFFAFLNKFIELEEDEFNQIIKPHIQLRRFRRKQIISQAGEVERYMNFIGEGLVRKYFGKEKEELITQISMEGHLIYSQESLNKQTPSHYCLQAIENTTLVSIEFSDLNSIFATNAKMERLGRLVATEITVLNERWQMMLMKMAPRERFLLFVERNHQLVQRVPQKLLASLLNIQPETFSRFKHLIKTSPGSHTEGETN</sequence>
<organism evidence="2 3">
    <name type="scientific">Flavisolibacter ginsenosidimutans</name>
    <dbReference type="NCBI Taxonomy" id="661481"/>
    <lineage>
        <taxon>Bacteria</taxon>
        <taxon>Pseudomonadati</taxon>
        <taxon>Bacteroidota</taxon>
        <taxon>Chitinophagia</taxon>
        <taxon>Chitinophagales</taxon>
        <taxon>Chitinophagaceae</taxon>
        <taxon>Flavisolibacter</taxon>
    </lineage>
</organism>
<evidence type="ECO:0000313" key="3">
    <source>
        <dbReference type="Proteomes" id="UP000321204"/>
    </source>
</evidence>
<dbReference type="RefSeq" id="WP_146784352.1">
    <property type="nucleotide sequence ID" value="NZ_BAABIO010000002.1"/>
</dbReference>
<proteinExistence type="predicted"/>
<keyword evidence="3" id="KW-1185">Reference proteome</keyword>
<name>A0A5B8UFR8_9BACT</name>
<feature type="domain" description="Cyclic nucleotide-binding" evidence="1">
    <location>
        <begin position="33"/>
        <end position="120"/>
    </location>
</feature>